<dbReference type="InterPro" id="IPR003877">
    <property type="entry name" value="SPRY_dom"/>
</dbReference>
<evidence type="ECO:0000313" key="7">
    <source>
        <dbReference type="Proteomes" id="UP001230051"/>
    </source>
</evidence>
<evidence type="ECO:0000256" key="2">
    <source>
        <dbReference type="SAM" id="MobiDB-lite"/>
    </source>
</evidence>
<keyword evidence="3" id="KW-0472">Membrane</keyword>
<dbReference type="Proteomes" id="UP001230051">
    <property type="component" value="Unassembled WGS sequence"/>
</dbReference>
<dbReference type="InterPro" id="IPR006574">
    <property type="entry name" value="PRY"/>
</dbReference>
<dbReference type="PRINTS" id="PR01407">
    <property type="entry name" value="BUTYPHLNCDUF"/>
</dbReference>
<dbReference type="EMBL" id="JAGXEW010000044">
    <property type="protein sequence ID" value="KAK1152917.1"/>
    <property type="molecule type" value="Genomic_DNA"/>
</dbReference>
<organism evidence="6 7">
    <name type="scientific">Acipenser oxyrinchus oxyrinchus</name>
    <dbReference type="NCBI Taxonomy" id="40147"/>
    <lineage>
        <taxon>Eukaryota</taxon>
        <taxon>Metazoa</taxon>
        <taxon>Chordata</taxon>
        <taxon>Craniata</taxon>
        <taxon>Vertebrata</taxon>
        <taxon>Euteleostomi</taxon>
        <taxon>Actinopterygii</taxon>
        <taxon>Chondrostei</taxon>
        <taxon>Acipenseriformes</taxon>
        <taxon>Acipenseridae</taxon>
        <taxon>Acipenser</taxon>
    </lineage>
</organism>
<evidence type="ECO:0000256" key="4">
    <source>
        <dbReference type="SAM" id="SignalP"/>
    </source>
</evidence>
<feature type="signal peptide" evidence="4">
    <location>
        <begin position="1"/>
        <end position="22"/>
    </location>
</feature>
<dbReference type="AlphaFoldDB" id="A0AAD8CMM6"/>
<feature type="region of interest" description="Disordered" evidence="2">
    <location>
        <begin position="34"/>
        <end position="93"/>
    </location>
</feature>
<proteinExistence type="predicted"/>
<keyword evidence="1" id="KW-0175">Coiled coil</keyword>
<feature type="domain" description="B30.2/SPRY" evidence="5">
    <location>
        <begin position="219"/>
        <end position="404"/>
    </location>
</feature>
<dbReference type="Pfam" id="PF13765">
    <property type="entry name" value="PRY"/>
    <property type="match status" value="1"/>
</dbReference>
<feature type="chain" id="PRO_5042145978" evidence="4">
    <location>
        <begin position="23"/>
        <end position="409"/>
    </location>
</feature>
<dbReference type="SMART" id="SM00589">
    <property type="entry name" value="PRY"/>
    <property type="match status" value="1"/>
</dbReference>
<dbReference type="SMART" id="SM00449">
    <property type="entry name" value="SPRY"/>
    <property type="match status" value="1"/>
</dbReference>
<keyword evidence="3" id="KW-0812">Transmembrane</keyword>
<comment type="caution">
    <text evidence="6">The sequence shown here is derived from an EMBL/GenBank/DDBJ whole genome shotgun (WGS) entry which is preliminary data.</text>
</comment>
<reference evidence="6" key="1">
    <citation type="submission" date="2022-02" db="EMBL/GenBank/DDBJ databases">
        <title>Atlantic sturgeon de novo genome assembly.</title>
        <authorList>
            <person name="Stock M."/>
            <person name="Klopp C."/>
            <person name="Guiguen Y."/>
            <person name="Cabau C."/>
            <person name="Parinello H."/>
            <person name="Santidrian Yebra-Pimentel E."/>
            <person name="Kuhl H."/>
            <person name="Dirks R.P."/>
            <person name="Guessner J."/>
            <person name="Wuertz S."/>
            <person name="Du K."/>
            <person name="Schartl M."/>
        </authorList>
    </citation>
    <scope>NUCLEOTIDE SEQUENCE</scope>
    <source>
        <strain evidence="6">STURGEONOMICS-FGT-2020</strain>
        <tissue evidence="6">Whole blood</tissue>
    </source>
</reference>
<gene>
    <name evidence="6" type="primary">TRIM39</name>
    <name evidence="6" type="ORF">AOXY_G30626</name>
</gene>
<dbReference type="CDD" id="cd13733">
    <property type="entry name" value="SPRY_PRY_C-I_1"/>
    <property type="match status" value="1"/>
</dbReference>
<evidence type="ECO:0000259" key="5">
    <source>
        <dbReference type="PROSITE" id="PS50188"/>
    </source>
</evidence>
<evidence type="ECO:0000256" key="1">
    <source>
        <dbReference type="SAM" id="Coils"/>
    </source>
</evidence>
<dbReference type="InterPro" id="IPR001870">
    <property type="entry name" value="B30.2/SPRY"/>
</dbReference>
<dbReference type="Gene3D" id="2.60.120.920">
    <property type="match status" value="1"/>
</dbReference>
<dbReference type="InterPro" id="IPR050143">
    <property type="entry name" value="TRIM/RBCC"/>
</dbReference>
<evidence type="ECO:0000256" key="3">
    <source>
        <dbReference type="SAM" id="Phobius"/>
    </source>
</evidence>
<protein>
    <submittedName>
        <fullName evidence="6">E3 ubiquitin-protein ligase TRIM39-like</fullName>
    </submittedName>
</protein>
<dbReference type="Pfam" id="PF00622">
    <property type="entry name" value="SPRY"/>
    <property type="match status" value="1"/>
</dbReference>
<feature type="compositionally biased region" description="Basic and acidic residues" evidence="2">
    <location>
        <begin position="58"/>
        <end position="84"/>
    </location>
</feature>
<dbReference type="InterPro" id="IPR013320">
    <property type="entry name" value="ConA-like_dom_sf"/>
</dbReference>
<dbReference type="PANTHER" id="PTHR24103">
    <property type="entry name" value="E3 UBIQUITIN-PROTEIN LIGASE TRIM"/>
    <property type="match status" value="1"/>
</dbReference>
<keyword evidence="3" id="KW-1133">Transmembrane helix</keyword>
<dbReference type="SUPFAM" id="SSF49899">
    <property type="entry name" value="Concanavalin A-like lectins/glucanases"/>
    <property type="match status" value="1"/>
</dbReference>
<keyword evidence="4" id="KW-0732">Signal</keyword>
<feature type="transmembrane region" description="Helical" evidence="3">
    <location>
        <begin position="108"/>
        <end position="129"/>
    </location>
</feature>
<name>A0AAD8CMM6_ACIOX</name>
<evidence type="ECO:0000313" key="6">
    <source>
        <dbReference type="EMBL" id="KAK1152917.1"/>
    </source>
</evidence>
<dbReference type="InterPro" id="IPR043136">
    <property type="entry name" value="B30.2/SPRY_sf"/>
</dbReference>
<sequence length="409" mass="47812">MKTKKFLILILIGAQIVCSVFSAPRLRKYDTEQKEDYHVQHETERSNNQRLQRAPRLRKYDTEQKEDYHVQHETERSNNQRLQRDTPQTPENQTAQGGFFEFCSTEKIVLIVLVPSFLGSLVINFVCYFKIRKRDHGKRHYDPSNDDRYQFVNDPSNEDGYQSVNETERSNIQRLQWELNELQKKYDALRKEKKQGKHESLGKAIDLKQDCDEIRKKFNAVGYVAEREWSSIVKDHAKVTLNPDTANPSLAVSDDGSQVRFKGEGSAEWPSVLGMEGFTSGRHYWEVEVGEKGYWALGISTYLDEKIIPEKPEEGYWLLRRWRGNTYEAVSQSPVPLTLQHKLYKVGMILDYKKGELSFYNVYDGSTRYEIHTFNYKFTEVYPIFSPGSHDRGPLKITRFKPGDRNPNL</sequence>
<dbReference type="InterPro" id="IPR003879">
    <property type="entry name" value="Butyrophylin_SPRY"/>
</dbReference>
<feature type="compositionally biased region" description="Basic and acidic residues" evidence="2">
    <location>
        <begin position="34"/>
        <end position="47"/>
    </location>
</feature>
<keyword evidence="7" id="KW-1185">Reference proteome</keyword>
<dbReference type="PROSITE" id="PS50188">
    <property type="entry name" value="B302_SPRY"/>
    <property type="match status" value="1"/>
</dbReference>
<feature type="coiled-coil region" evidence="1">
    <location>
        <begin position="165"/>
        <end position="199"/>
    </location>
</feature>
<accession>A0AAD8CMM6</accession>